<dbReference type="PANTHER" id="PTHR43133:SF52">
    <property type="entry name" value="ECF RNA POLYMERASE SIGMA FACTOR SIGL"/>
    <property type="match status" value="1"/>
</dbReference>
<dbReference type="Gene3D" id="1.10.10.10">
    <property type="entry name" value="Winged helix-like DNA-binding domain superfamily/Winged helix DNA-binding domain"/>
    <property type="match status" value="1"/>
</dbReference>
<dbReference type="Proteomes" id="UP000075615">
    <property type="component" value="Unassembled WGS sequence"/>
</dbReference>
<dbReference type="NCBIfam" id="TIGR02937">
    <property type="entry name" value="sigma70-ECF"/>
    <property type="match status" value="1"/>
</dbReference>
<keyword evidence="2" id="KW-0805">Transcription regulation</keyword>
<evidence type="ECO:0000259" key="7">
    <source>
        <dbReference type="Pfam" id="PF08281"/>
    </source>
</evidence>
<dbReference type="AlphaFoldDB" id="A0A150X1L1"/>
<sequence length="188" mass="22515">MDSLSDNALMLQVKEGQLEKLGLLFERYNKSLYGFFYRLTLDREVSEDLVQNVFLRVMKYKHTYKGDGQFKTWMYHMARNLFSDYYRKNKKMGYKEDVEVTDKYFRNESNAESNRIQKEEMDLLQHAMNQLTFEKKEVLILSKYQEMRYKDIADLLGITESAVKVRIFRALKDLKMVYMQLEATPSAQ</sequence>
<accession>A0A150X1L1</accession>
<feature type="domain" description="RNA polymerase sigma factor 70 region 4 type 2" evidence="7">
    <location>
        <begin position="123"/>
        <end position="174"/>
    </location>
</feature>
<keyword evidence="9" id="KW-1185">Reference proteome</keyword>
<keyword evidence="4" id="KW-0238">DNA-binding</keyword>
<dbReference type="GO" id="GO:0006352">
    <property type="term" value="P:DNA-templated transcription initiation"/>
    <property type="evidence" value="ECO:0007669"/>
    <property type="project" value="InterPro"/>
</dbReference>
<dbReference type="Gene3D" id="1.10.1740.10">
    <property type="match status" value="1"/>
</dbReference>
<name>A0A150X1L1_9BACT</name>
<comment type="similarity">
    <text evidence="1">Belongs to the sigma-70 factor family. ECF subfamily.</text>
</comment>
<dbReference type="InterPro" id="IPR014284">
    <property type="entry name" value="RNA_pol_sigma-70_dom"/>
</dbReference>
<dbReference type="InterPro" id="IPR013324">
    <property type="entry name" value="RNA_pol_sigma_r3/r4-like"/>
</dbReference>
<evidence type="ECO:0000256" key="3">
    <source>
        <dbReference type="ARBA" id="ARBA00023082"/>
    </source>
</evidence>
<dbReference type="InterPro" id="IPR013249">
    <property type="entry name" value="RNA_pol_sigma70_r4_t2"/>
</dbReference>
<dbReference type="EMBL" id="LRDB01000051">
    <property type="protein sequence ID" value="KYG72452.1"/>
    <property type="molecule type" value="Genomic_DNA"/>
</dbReference>
<reference evidence="8 9" key="1">
    <citation type="submission" date="2016-01" db="EMBL/GenBank/DDBJ databases">
        <title>Genome sequencing of Roseivirga echinicomitans KMM 6058.</title>
        <authorList>
            <person name="Selvaratnam C."/>
            <person name="Thevarajoo S."/>
            <person name="Goh K.M."/>
            <person name="Ee R."/>
            <person name="Chan K.-G."/>
            <person name="Chong C.S."/>
        </authorList>
    </citation>
    <scope>NUCLEOTIDE SEQUENCE [LARGE SCALE GENOMIC DNA]</scope>
    <source>
        <strain evidence="8 9">KMM 6058</strain>
    </source>
</reference>
<dbReference type="SUPFAM" id="SSF88659">
    <property type="entry name" value="Sigma3 and sigma4 domains of RNA polymerase sigma factors"/>
    <property type="match status" value="1"/>
</dbReference>
<keyword evidence="3" id="KW-0731">Sigma factor</keyword>
<dbReference type="GO" id="GO:0016987">
    <property type="term" value="F:sigma factor activity"/>
    <property type="evidence" value="ECO:0007669"/>
    <property type="project" value="UniProtKB-KW"/>
</dbReference>
<dbReference type="Pfam" id="PF04542">
    <property type="entry name" value="Sigma70_r2"/>
    <property type="match status" value="1"/>
</dbReference>
<dbReference type="InterPro" id="IPR036388">
    <property type="entry name" value="WH-like_DNA-bd_sf"/>
</dbReference>
<evidence type="ECO:0000256" key="1">
    <source>
        <dbReference type="ARBA" id="ARBA00010641"/>
    </source>
</evidence>
<evidence type="ECO:0000256" key="5">
    <source>
        <dbReference type="ARBA" id="ARBA00023163"/>
    </source>
</evidence>
<evidence type="ECO:0000256" key="2">
    <source>
        <dbReference type="ARBA" id="ARBA00023015"/>
    </source>
</evidence>
<proteinExistence type="inferred from homology"/>
<dbReference type="STRING" id="296218.AWN68_11880"/>
<keyword evidence="5" id="KW-0804">Transcription</keyword>
<evidence type="ECO:0000259" key="6">
    <source>
        <dbReference type="Pfam" id="PF04542"/>
    </source>
</evidence>
<evidence type="ECO:0000256" key="4">
    <source>
        <dbReference type="ARBA" id="ARBA00023125"/>
    </source>
</evidence>
<comment type="caution">
    <text evidence="8">The sequence shown here is derived from an EMBL/GenBank/DDBJ whole genome shotgun (WGS) entry which is preliminary data.</text>
</comment>
<dbReference type="InterPro" id="IPR013325">
    <property type="entry name" value="RNA_pol_sigma_r2"/>
</dbReference>
<dbReference type="PANTHER" id="PTHR43133">
    <property type="entry name" value="RNA POLYMERASE ECF-TYPE SIGMA FACTO"/>
    <property type="match status" value="1"/>
</dbReference>
<dbReference type="CDD" id="cd06171">
    <property type="entry name" value="Sigma70_r4"/>
    <property type="match status" value="1"/>
</dbReference>
<dbReference type="SUPFAM" id="SSF88946">
    <property type="entry name" value="Sigma2 domain of RNA polymerase sigma factors"/>
    <property type="match status" value="1"/>
</dbReference>
<evidence type="ECO:0000313" key="8">
    <source>
        <dbReference type="EMBL" id="KYG72452.1"/>
    </source>
</evidence>
<protein>
    <submittedName>
        <fullName evidence="8">RNA polymerase subunit sigma-24</fullName>
    </submittedName>
</protein>
<gene>
    <name evidence="8" type="ORF">AWN68_11880</name>
</gene>
<dbReference type="Pfam" id="PF08281">
    <property type="entry name" value="Sigma70_r4_2"/>
    <property type="match status" value="1"/>
</dbReference>
<feature type="domain" description="RNA polymerase sigma-70 region 2" evidence="6">
    <location>
        <begin position="24"/>
        <end position="91"/>
    </location>
</feature>
<dbReference type="InterPro" id="IPR007627">
    <property type="entry name" value="RNA_pol_sigma70_r2"/>
</dbReference>
<organism evidence="8 9">
    <name type="scientific">Roseivirga echinicomitans</name>
    <dbReference type="NCBI Taxonomy" id="296218"/>
    <lineage>
        <taxon>Bacteria</taxon>
        <taxon>Pseudomonadati</taxon>
        <taxon>Bacteroidota</taxon>
        <taxon>Cytophagia</taxon>
        <taxon>Cytophagales</taxon>
        <taxon>Roseivirgaceae</taxon>
        <taxon>Roseivirga</taxon>
    </lineage>
</organism>
<dbReference type="InterPro" id="IPR039425">
    <property type="entry name" value="RNA_pol_sigma-70-like"/>
</dbReference>
<dbReference type="GO" id="GO:0003677">
    <property type="term" value="F:DNA binding"/>
    <property type="evidence" value="ECO:0007669"/>
    <property type="project" value="UniProtKB-KW"/>
</dbReference>
<evidence type="ECO:0000313" key="9">
    <source>
        <dbReference type="Proteomes" id="UP000075615"/>
    </source>
</evidence>